<sequence>MRSSINIAHRASVHVEIMPRAPSVLQGSDHPNQTSWPSYLVQFSRTPHISLLGLLEGWLWLATLGALLLLLVLHRSAYYEREKPSLHRFQLPLDHNAQC</sequence>
<dbReference type="EMBL" id="GISG01165439">
    <property type="protein sequence ID" value="MBA4650494.1"/>
    <property type="molecule type" value="Transcribed_RNA"/>
</dbReference>
<organism evidence="2">
    <name type="scientific">Opuntia streptacantha</name>
    <name type="common">Prickly pear cactus</name>
    <name type="synonym">Opuntia cardona</name>
    <dbReference type="NCBI Taxonomy" id="393608"/>
    <lineage>
        <taxon>Eukaryota</taxon>
        <taxon>Viridiplantae</taxon>
        <taxon>Streptophyta</taxon>
        <taxon>Embryophyta</taxon>
        <taxon>Tracheophyta</taxon>
        <taxon>Spermatophyta</taxon>
        <taxon>Magnoliopsida</taxon>
        <taxon>eudicotyledons</taxon>
        <taxon>Gunneridae</taxon>
        <taxon>Pentapetalae</taxon>
        <taxon>Caryophyllales</taxon>
        <taxon>Cactineae</taxon>
        <taxon>Cactaceae</taxon>
        <taxon>Opuntioideae</taxon>
        <taxon>Opuntia</taxon>
    </lineage>
</organism>
<keyword evidence="1" id="KW-1133">Transmembrane helix</keyword>
<reference evidence="2" key="2">
    <citation type="submission" date="2020-07" db="EMBL/GenBank/DDBJ databases">
        <authorList>
            <person name="Vera ALvarez R."/>
            <person name="Arias-Moreno D.M."/>
            <person name="Jimenez-Jacinto V."/>
            <person name="Jimenez-Bremont J.F."/>
            <person name="Swaminathan K."/>
            <person name="Moose S.P."/>
            <person name="Guerrero-Gonzalez M.L."/>
            <person name="Marino-Ramirez L."/>
            <person name="Landsman D."/>
            <person name="Rodriguez-Kessler M."/>
            <person name="Delgado-Sanchez P."/>
        </authorList>
    </citation>
    <scope>NUCLEOTIDE SEQUENCE</scope>
    <source>
        <tissue evidence="2">Cladode</tissue>
    </source>
</reference>
<accession>A0A7C8ZSP5</accession>
<evidence type="ECO:0000313" key="2">
    <source>
        <dbReference type="EMBL" id="MBA4650494.1"/>
    </source>
</evidence>
<keyword evidence="1" id="KW-0472">Membrane</keyword>
<evidence type="ECO:0000256" key="1">
    <source>
        <dbReference type="SAM" id="Phobius"/>
    </source>
</evidence>
<protein>
    <submittedName>
        <fullName evidence="2">Uncharacterized protein</fullName>
    </submittedName>
</protein>
<dbReference type="AlphaFoldDB" id="A0A7C8ZSP5"/>
<reference evidence="2" key="1">
    <citation type="journal article" date="2013" name="J. Plant Res.">
        <title>Effect of fungi and light on seed germination of three Opuntia species from semiarid lands of central Mexico.</title>
        <authorList>
            <person name="Delgado-Sanchez P."/>
            <person name="Jimenez-Bremont J.F."/>
            <person name="Guerrero-Gonzalez Mde L."/>
            <person name="Flores J."/>
        </authorList>
    </citation>
    <scope>NUCLEOTIDE SEQUENCE</scope>
    <source>
        <tissue evidence="2">Cladode</tissue>
    </source>
</reference>
<feature type="transmembrane region" description="Helical" evidence="1">
    <location>
        <begin position="49"/>
        <end position="73"/>
    </location>
</feature>
<name>A0A7C8ZSP5_OPUST</name>
<keyword evidence="1" id="KW-0812">Transmembrane</keyword>
<proteinExistence type="predicted"/>